<dbReference type="OrthoDB" id="9793251at2"/>
<feature type="compositionally biased region" description="Gly residues" evidence="1">
    <location>
        <begin position="439"/>
        <end position="453"/>
    </location>
</feature>
<dbReference type="Proteomes" id="UP000269883">
    <property type="component" value="Chromosome"/>
</dbReference>
<protein>
    <recommendedName>
        <fullName evidence="2">Lcl C-terminal domain-containing protein</fullName>
    </recommendedName>
</protein>
<feature type="domain" description="Lcl C-terminal" evidence="2">
    <location>
        <begin position="75"/>
        <end position="200"/>
    </location>
</feature>
<dbReference type="RefSeq" id="WP_126376713.1">
    <property type="nucleotide sequence ID" value="NZ_AP017378.1"/>
</dbReference>
<proteinExistence type="predicted"/>
<accession>A0A2Z6AW35</accession>
<dbReference type="Pfam" id="PF07603">
    <property type="entry name" value="Lcl_C"/>
    <property type="match status" value="2"/>
</dbReference>
<dbReference type="EMBL" id="AP017378">
    <property type="protein sequence ID" value="BBD07454.1"/>
    <property type="molecule type" value="Genomic_DNA"/>
</dbReference>
<dbReference type="PANTHER" id="PTHR35812:SF1">
    <property type="entry name" value="LIPOPROTEIN"/>
    <property type="match status" value="1"/>
</dbReference>
<dbReference type="KEGG" id="dfl:DFE_0728"/>
<dbReference type="InterPro" id="IPR011460">
    <property type="entry name" value="Lcl_C"/>
</dbReference>
<evidence type="ECO:0000313" key="3">
    <source>
        <dbReference type="EMBL" id="BBD07454.1"/>
    </source>
</evidence>
<dbReference type="PANTHER" id="PTHR35812">
    <property type="entry name" value="LIPOPROTEIN"/>
    <property type="match status" value="1"/>
</dbReference>
<keyword evidence="4" id="KW-1185">Reference proteome</keyword>
<evidence type="ECO:0000313" key="4">
    <source>
        <dbReference type="Proteomes" id="UP000269883"/>
    </source>
</evidence>
<feature type="domain" description="Lcl C-terminal" evidence="2">
    <location>
        <begin position="229"/>
        <end position="338"/>
    </location>
</feature>
<feature type="compositionally biased region" description="Polar residues" evidence="1">
    <location>
        <begin position="408"/>
        <end position="429"/>
    </location>
</feature>
<evidence type="ECO:0000259" key="2">
    <source>
        <dbReference type="Pfam" id="PF07603"/>
    </source>
</evidence>
<organism evidence="3 4">
    <name type="scientific">Desulfovibrio ferrophilus</name>
    <dbReference type="NCBI Taxonomy" id="241368"/>
    <lineage>
        <taxon>Bacteria</taxon>
        <taxon>Pseudomonadati</taxon>
        <taxon>Thermodesulfobacteriota</taxon>
        <taxon>Desulfovibrionia</taxon>
        <taxon>Desulfovibrionales</taxon>
        <taxon>Desulfovibrionaceae</taxon>
        <taxon>Desulfovibrio</taxon>
    </lineage>
</organism>
<sequence>MSRHLPLVFSCLMALIILEGTAIAGQLPYPIVDTGQQTCYSDTRQILCPKTGRTFSGQDAQFTGNAPAYRDNGDGTVSDLNTGLMWVKERGDKMSWKQAMRGAQNCRVGGYNDWRAPTIKELYSLIDFRGRVQRFSAKSIPYLDTRYFDFQYGDTRTGARNIDCQDWSATRYQGTTMKDQPTAFGVNFADGRIKGYPTATRDQRGLRFMRYVRGNRTYGSNDFKANGNGTVTDRATSLVWQQEDSGKTLNWQDALNYCEALNLGGKSDWRLPNAKELQSIVDYSRSPTATKSAAIDPAFSVSKIESYYWTSTTHLDGPHNGDAAVYIAFGRAMGYMNKRGSAQKTFMDVHGAGAQRSDPKSGDPAAYPQGQGPQGDDRRIYNFVRCVRGGQTAAYVPKALSALPPWDGTSSIPTGAISTGTHPRQSPPSDGQRMNQGSSGMGQQGHRGMGKQGRQGPPREAFTACENKSKGDQCSFNTPRGTMEGLCIAPQDQLVCAPANGRRGGMQ</sequence>
<name>A0A2Z6AW35_9BACT</name>
<dbReference type="AlphaFoldDB" id="A0A2Z6AW35"/>
<reference evidence="3 4" key="1">
    <citation type="journal article" date="2018" name="Sci. Adv.">
        <title>Multi-heme cytochromes provide a pathway for survival in energy-limited environments.</title>
        <authorList>
            <person name="Deng X."/>
            <person name="Dohmae N."/>
            <person name="Nealson K.H."/>
            <person name="Hashimoto K."/>
            <person name="Okamoto A."/>
        </authorList>
    </citation>
    <scope>NUCLEOTIDE SEQUENCE [LARGE SCALE GENOMIC DNA]</scope>
    <source>
        <strain evidence="3 4">IS5</strain>
    </source>
</reference>
<feature type="region of interest" description="Disordered" evidence="1">
    <location>
        <begin position="401"/>
        <end position="478"/>
    </location>
</feature>
<gene>
    <name evidence="3" type="ORF">DFE_0728</name>
</gene>
<evidence type="ECO:0000256" key="1">
    <source>
        <dbReference type="SAM" id="MobiDB-lite"/>
    </source>
</evidence>
<feature type="region of interest" description="Disordered" evidence="1">
    <location>
        <begin position="350"/>
        <end position="378"/>
    </location>
</feature>